<dbReference type="KEGG" id="smo:SELMODRAFT_88443"/>
<evidence type="ECO:0000256" key="4">
    <source>
        <dbReference type="ARBA" id="ARBA00023136"/>
    </source>
</evidence>
<dbReference type="Pfam" id="PF01027">
    <property type="entry name" value="Bax1-I"/>
    <property type="match status" value="1"/>
</dbReference>
<feature type="transmembrane region" description="Helical" evidence="5">
    <location>
        <begin position="47"/>
        <end position="68"/>
    </location>
</feature>
<dbReference type="AlphaFoldDB" id="D8R9A6"/>
<proteinExistence type="inferred from homology"/>
<dbReference type="EMBL" id="GL377574">
    <property type="protein sequence ID" value="EFJ31377.1"/>
    <property type="molecule type" value="Genomic_DNA"/>
</dbReference>
<feature type="transmembrane region" description="Helical" evidence="5">
    <location>
        <begin position="136"/>
        <end position="155"/>
    </location>
</feature>
<dbReference type="GO" id="GO:0030968">
    <property type="term" value="P:endoplasmic reticulum unfolded protein response"/>
    <property type="evidence" value="ECO:0000318"/>
    <property type="project" value="GO_Central"/>
</dbReference>
<evidence type="ECO:0000256" key="2">
    <source>
        <dbReference type="ARBA" id="ARBA00022692"/>
    </source>
</evidence>
<dbReference type="PANTHER" id="PTHR23291:SF50">
    <property type="entry name" value="PROTEIN LIFEGUARD 4"/>
    <property type="match status" value="1"/>
</dbReference>
<dbReference type="GO" id="GO:0016020">
    <property type="term" value="C:membrane"/>
    <property type="evidence" value="ECO:0000318"/>
    <property type="project" value="GO_Central"/>
</dbReference>
<dbReference type="STRING" id="88036.D8R9A6"/>
<dbReference type="FunCoup" id="D8R9A6">
    <property type="interactions" value="4205"/>
</dbReference>
<dbReference type="eggNOG" id="KOG2322">
    <property type="taxonomic scope" value="Eukaryota"/>
</dbReference>
<sequence>MYGSTSGNLKGGGGYADIETGYEPSGALYPGIDYSDNVLRWGFIRKVYGILSTQIVLTALVAAVIVFSQPVADFFAHNTLLLVLLALLPLILLCPLYNYQHHHPLNLVLLSLFTVFLSLSVGTSCAFIRGDVLLEALILTATVALALTAYTFWAVKQGHDFSFLRPYLFVSLVVVVLWGIIQIFFPLGPVSGTIFAAITTVIFSAYIIYDTENLIRRFTFDEYIWASVSLYLDILNLFLALLNLLRGLQSNN</sequence>
<evidence type="ECO:0000313" key="6">
    <source>
        <dbReference type="EMBL" id="EFJ31377.1"/>
    </source>
</evidence>
<dbReference type="GO" id="GO:0005262">
    <property type="term" value="F:calcium channel activity"/>
    <property type="evidence" value="ECO:0000318"/>
    <property type="project" value="GO_Central"/>
</dbReference>
<organism evidence="7">
    <name type="scientific">Selaginella moellendorffii</name>
    <name type="common">Spikemoss</name>
    <dbReference type="NCBI Taxonomy" id="88036"/>
    <lineage>
        <taxon>Eukaryota</taxon>
        <taxon>Viridiplantae</taxon>
        <taxon>Streptophyta</taxon>
        <taxon>Embryophyta</taxon>
        <taxon>Tracheophyta</taxon>
        <taxon>Lycopodiopsida</taxon>
        <taxon>Selaginellales</taxon>
        <taxon>Selaginellaceae</taxon>
        <taxon>Selaginella</taxon>
    </lineage>
</organism>
<dbReference type="PANTHER" id="PTHR23291">
    <property type="entry name" value="BAX INHIBITOR-RELATED"/>
    <property type="match status" value="1"/>
</dbReference>
<gene>
    <name evidence="6" type="ORF">SELMODRAFT_88443</name>
</gene>
<keyword evidence="4 5" id="KW-0472">Membrane</keyword>
<dbReference type="HOGENOM" id="CLU_058671_0_1_1"/>
<feature type="transmembrane region" description="Helical" evidence="5">
    <location>
        <begin position="107"/>
        <end position="130"/>
    </location>
</feature>
<evidence type="ECO:0000256" key="5">
    <source>
        <dbReference type="RuleBase" id="RU004379"/>
    </source>
</evidence>
<dbReference type="InterPro" id="IPR006214">
    <property type="entry name" value="Bax_inhibitor_1-related"/>
</dbReference>
<evidence type="ECO:0008006" key="8">
    <source>
        <dbReference type="Google" id="ProtNLM"/>
    </source>
</evidence>
<feature type="transmembrane region" description="Helical" evidence="5">
    <location>
        <begin position="223"/>
        <end position="245"/>
    </location>
</feature>
<dbReference type="Gramene" id="EFJ31377">
    <property type="protein sequence ID" value="EFJ31377"/>
    <property type="gene ID" value="SELMODRAFT_88443"/>
</dbReference>
<evidence type="ECO:0000256" key="1">
    <source>
        <dbReference type="ARBA" id="ARBA00004141"/>
    </source>
</evidence>
<keyword evidence="3 5" id="KW-1133">Transmembrane helix</keyword>
<keyword evidence="7" id="KW-1185">Reference proteome</keyword>
<feature type="transmembrane region" description="Helical" evidence="5">
    <location>
        <begin position="167"/>
        <end position="187"/>
    </location>
</feature>
<accession>D8R9A6</accession>
<dbReference type="Proteomes" id="UP000001514">
    <property type="component" value="Unassembled WGS sequence"/>
</dbReference>
<comment type="subcellular location">
    <subcellularLocation>
        <location evidence="1">Membrane</location>
        <topology evidence="1">Multi-pass membrane protein</topology>
    </subcellularLocation>
</comment>
<dbReference type="InParanoid" id="D8R9A6"/>
<evidence type="ECO:0000256" key="3">
    <source>
        <dbReference type="ARBA" id="ARBA00022989"/>
    </source>
</evidence>
<feature type="transmembrane region" description="Helical" evidence="5">
    <location>
        <begin position="193"/>
        <end position="211"/>
    </location>
</feature>
<dbReference type="OrthoDB" id="7933078at2759"/>
<reference evidence="6 7" key="1">
    <citation type="journal article" date="2011" name="Science">
        <title>The Selaginella genome identifies genetic changes associated with the evolution of vascular plants.</title>
        <authorList>
            <person name="Banks J.A."/>
            <person name="Nishiyama T."/>
            <person name="Hasebe M."/>
            <person name="Bowman J.L."/>
            <person name="Gribskov M."/>
            <person name="dePamphilis C."/>
            <person name="Albert V.A."/>
            <person name="Aono N."/>
            <person name="Aoyama T."/>
            <person name="Ambrose B.A."/>
            <person name="Ashton N.W."/>
            <person name="Axtell M.J."/>
            <person name="Barker E."/>
            <person name="Barker M.S."/>
            <person name="Bennetzen J.L."/>
            <person name="Bonawitz N.D."/>
            <person name="Chapple C."/>
            <person name="Cheng C."/>
            <person name="Correa L.G."/>
            <person name="Dacre M."/>
            <person name="DeBarry J."/>
            <person name="Dreyer I."/>
            <person name="Elias M."/>
            <person name="Engstrom E.M."/>
            <person name="Estelle M."/>
            <person name="Feng L."/>
            <person name="Finet C."/>
            <person name="Floyd S.K."/>
            <person name="Frommer W.B."/>
            <person name="Fujita T."/>
            <person name="Gramzow L."/>
            <person name="Gutensohn M."/>
            <person name="Harholt J."/>
            <person name="Hattori M."/>
            <person name="Heyl A."/>
            <person name="Hirai T."/>
            <person name="Hiwatashi Y."/>
            <person name="Ishikawa M."/>
            <person name="Iwata M."/>
            <person name="Karol K.G."/>
            <person name="Koehler B."/>
            <person name="Kolukisaoglu U."/>
            <person name="Kubo M."/>
            <person name="Kurata T."/>
            <person name="Lalonde S."/>
            <person name="Li K."/>
            <person name="Li Y."/>
            <person name="Litt A."/>
            <person name="Lyons E."/>
            <person name="Manning G."/>
            <person name="Maruyama T."/>
            <person name="Michael T.P."/>
            <person name="Mikami K."/>
            <person name="Miyazaki S."/>
            <person name="Morinaga S."/>
            <person name="Murata T."/>
            <person name="Mueller-Roeber B."/>
            <person name="Nelson D.R."/>
            <person name="Obara M."/>
            <person name="Oguri Y."/>
            <person name="Olmstead R.G."/>
            <person name="Onodera N."/>
            <person name="Petersen B.L."/>
            <person name="Pils B."/>
            <person name="Prigge M."/>
            <person name="Rensing S.A."/>
            <person name="Riano-Pachon D.M."/>
            <person name="Roberts A.W."/>
            <person name="Sato Y."/>
            <person name="Scheller H.V."/>
            <person name="Schulz B."/>
            <person name="Schulz C."/>
            <person name="Shakirov E.V."/>
            <person name="Shibagaki N."/>
            <person name="Shinohara N."/>
            <person name="Shippen D.E."/>
            <person name="Soerensen I."/>
            <person name="Sotooka R."/>
            <person name="Sugimoto N."/>
            <person name="Sugita M."/>
            <person name="Sumikawa N."/>
            <person name="Tanurdzic M."/>
            <person name="Theissen G."/>
            <person name="Ulvskov P."/>
            <person name="Wakazuki S."/>
            <person name="Weng J.K."/>
            <person name="Willats W.W."/>
            <person name="Wipf D."/>
            <person name="Wolf P.G."/>
            <person name="Yang L."/>
            <person name="Zimmer A.D."/>
            <person name="Zhu Q."/>
            <person name="Mitros T."/>
            <person name="Hellsten U."/>
            <person name="Loque D."/>
            <person name="Otillar R."/>
            <person name="Salamov A."/>
            <person name="Schmutz J."/>
            <person name="Shapiro H."/>
            <person name="Lindquist E."/>
            <person name="Lucas S."/>
            <person name="Rokhsar D."/>
            <person name="Grigoriev I.V."/>
        </authorList>
    </citation>
    <scope>NUCLEOTIDE SEQUENCE [LARGE SCALE GENOMIC DNA]</scope>
</reference>
<evidence type="ECO:0000313" key="7">
    <source>
        <dbReference type="Proteomes" id="UP000001514"/>
    </source>
</evidence>
<protein>
    <recommendedName>
        <fullName evidence="8">BI1-like protein</fullName>
    </recommendedName>
</protein>
<name>D8R9A6_SELML</name>
<feature type="transmembrane region" description="Helical" evidence="5">
    <location>
        <begin position="74"/>
        <end position="95"/>
    </location>
</feature>
<dbReference type="OMA" id="YIWASIN"/>
<keyword evidence="2 5" id="KW-0812">Transmembrane</keyword>
<comment type="similarity">
    <text evidence="5">Belongs to the BI1 family.</text>
</comment>